<proteinExistence type="predicted"/>
<name>A0A3S1H6P3_ELYCH</name>
<accession>A0A3S1H6P3</accession>
<dbReference type="EMBL" id="RQTK01000950">
    <property type="protein sequence ID" value="RUS73322.1"/>
    <property type="molecule type" value="Genomic_DNA"/>
</dbReference>
<gene>
    <name evidence="1" type="ORF">EGW08_018915</name>
</gene>
<comment type="caution">
    <text evidence="1">The sequence shown here is derived from an EMBL/GenBank/DDBJ whole genome shotgun (WGS) entry which is preliminary data.</text>
</comment>
<protein>
    <submittedName>
        <fullName evidence="1">Uncharacterized protein</fullName>
    </submittedName>
</protein>
<evidence type="ECO:0000313" key="2">
    <source>
        <dbReference type="Proteomes" id="UP000271974"/>
    </source>
</evidence>
<sequence>MGVVLVCSPLIGIGQRMVLAADWRGVTDRSDLPAWWELPCGRWGNYSPELQQSLVARKVSIKRLHRSTGSIAVHPPEARSTARDVNRTSSLSFPVSCVSHAGRDRQQAAQYRFKYAGPGIRKSIQHLTKRVQSKINQGPDERLFTTRICTTDVTSYVIKKNAYHAKRFLNRSLFYLGPREQQPGLSARRLGILRTRGSKKSIQHLTKRAQSKINQGPDERLFTTRICTTDVTSYVIKKNAYHAKRFLNRSLFYLGPREQQPGLSARRLGIL</sequence>
<keyword evidence="2" id="KW-1185">Reference proteome</keyword>
<reference evidence="1 2" key="1">
    <citation type="submission" date="2019-01" db="EMBL/GenBank/DDBJ databases">
        <title>A draft genome assembly of the solar-powered sea slug Elysia chlorotica.</title>
        <authorList>
            <person name="Cai H."/>
            <person name="Li Q."/>
            <person name="Fang X."/>
            <person name="Li J."/>
            <person name="Curtis N.E."/>
            <person name="Altenburger A."/>
            <person name="Shibata T."/>
            <person name="Feng M."/>
            <person name="Maeda T."/>
            <person name="Schwartz J.A."/>
            <person name="Shigenobu S."/>
            <person name="Lundholm N."/>
            <person name="Nishiyama T."/>
            <person name="Yang H."/>
            <person name="Hasebe M."/>
            <person name="Li S."/>
            <person name="Pierce S.K."/>
            <person name="Wang J."/>
        </authorList>
    </citation>
    <scope>NUCLEOTIDE SEQUENCE [LARGE SCALE GENOMIC DNA]</scope>
    <source>
        <strain evidence="1">EC2010</strain>
        <tissue evidence="1">Whole organism of an adult</tissue>
    </source>
</reference>
<organism evidence="1 2">
    <name type="scientific">Elysia chlorotica</name>
    <name type="common">Eastern emerald elysia</name>
    <name type="synonym">Sea slug</name>
    <dbReference type="NCBI Taxonomy" id="188477"/>
    <lineage>
        <taxon>Eukaryota</taxon>
        <taxon>Metazoa</taxon>
        <taxon>Spiralia</taxon>
        <taxon>Lophotrochozoa</taxon>
        <taxon>Mollusca</taxon>
        <taxon>Gastropoda</taxon>
        <taxon>Heterobranchia</taxon>
        <taxon>Euthyneura</taxon>
        <taxon>Panpulmonata</taxon>
        <taxon>Sacoglossa</taxon>
        <taxon>Placobranchoidea</taxon>
        <taxon>Plakobranchidae</taxon>
        <taxon>Elysia</taxon>
    </lineage>
</organism>
<evidence type="ECO:0000313" key="1">
    <source>
        <dbReference type="EMBL" id="RUS73322.1"/>
    </source>
</evidence>
<dbReference type="Proteomes" id="UP000271974">
    <property type="component" value="Unassembled WGS sequence"/>
</dbReference>
<dbReference type="AlphaFoldDB" id="A0A3S1H6P3"/>